<keyword evidence="16" id="KW-1185">Reference proteome</keyword>
<evidence type="ECO:0000256" key="13">
    <source>
        <dbReference type="PIRNR" id="PIRNR002811"/>
    </source>
</evidence>
<reference evidence="16" key="1">
    <citation type="journal article" date="2019" name="Int. J. Syst. Evol. Microbiol.">
        <title>The Global Catalogue of Microorganisms (GCM) 10K type strain sequencing project: providing services to taxonomists for standard genome sequencing and annotation.</title>
        <authorList>
            <consortium name="The Broad Institute Genomics Platform"/>
            <consortium name="The Broad Institute Genome Sequencing Center for Infectious Disease"/>
            <person name="Wu L."/>
            <person name="Ma J."/>
        </authorList>
    </citation>
    <scope>NUCLEOTIDE SEQUENCE [LARGE SCALE GENOMIC DNA]</scope>
    <source>
        <strain evidence="16">KACC 12507</strain>
    </source>
</reference>
<dbReference type="Pfam" id="PF01807">
    <property type="entry name" value="Zn_ribbon_DnaG"/>
    <property type="match status" value="1"/>
</dbReference>
<dbReference type="InterPro" id="IPR006171">
    <property type="entry name" value="TOPRIM_dom"/>
</dbReference>
<keyword evidence="8 12" id="KW-0862">Zinc</keyword>
<gene>
    <name evidence="12 15" type="primary">dnaG</name>
    <name evidence="15" type="ORF">ACFO4O_09655</name>
</gene>
<comment type="subunit">
    <text evidence="12">Monomer. Interacts with DnaB.</text>
</comment>
<protein>
    <recommendedName>
        <fullName evidence="12 13">DNA primase</fullName>
        <ecNumber evidence="12">2.7.7.101</ecNumber>
    </recommendedName>
</protein>
<dbReference type="SMART" id="SM00400">
    <property type="entry name" value="ZnF_CHCC"/>
    <property type="match status" value="1"/>
</dbReference>
<sequence length="589" mass="67089">MAGRIPQDFIEDLVSRADIVDVIDNRVKLKKAGRNHQACCPFHNEKTPSFSVSQEKQFYYCFGCGAKGNVLSFLMEYDRLEFVEAVEELAKEYGMTVPREQGSKPGFTPQQKSDREKDYHLMEEVTKYFVHQLKHADNAKQVIEYLKGRGLSGDVVKYWDIGYAPDKWDGVLATFGGDESKQKRLINLKLVNQNDNNRRYDFFRDRVMFPIRDKRGRVVAFGGRIIGGDGPKYLNSPETPIFHKGYELYGLYQARRENRKLERLLVVEGYMDVVALSQYGISYAVAALGTATTPEHIQMMFKSTSEIVCCYDGDRAGRDAAWRALENALPYLKDGLMMKFLFLPDGEDPDTMVRKVGKDDFEEQLSKAVPLSSYFFESLMQNHSIGSIEGKAAFKAQAMPLIEKIAGDNQRELMTAELHRFCGSRDSYENDLNIAKANQNKKAKFDGYRAPTSRGLTPVRMMLRLLMDKPSLAAQYPKVKVAALANSGIAGISMLIEMHDYCLQHSNNTTAGIIEAFRHHKHAAHLDKLLESKLEEQLNIEAEYIECFRKLLRAHYDARLDELTAKANQPQGLSEIEQKELTMLLQKRK</sequence>
<dbReference type="Pfam" id="PF13155">
    <property type="entry name" value="Toprim_2"/>
    <property type="match status" value="1"/>
</dbReference>
<comment type="catalytic activity">
    <reaction evidence="12">
        <text>ssDNA + n NTP = ssDNA/pppN(pN)n-1 hybrid + (n-1) diphosphate.</text>
        <dbReference type="EC" id="2.7.7.101"/>
    </reaction>
</comment>
<dbReference type="InterPro" id="IPR006295">
    <property type="entry name" value="DNA_primase_DnaG"/>
</dbReference>
<dbReference type="EMBL" id="JBHSGU010000002">
    <property type="protein sequence ID" value="MFC4700422.1"/>
    <property type="molecule type" value="Genomic_DNA"/>
</dbReference>
<evidence type="ECO:0000256" key="6">
    <source>
        <dbReference type="ARBA" id="ARBA00022723"/>
    </source>
</evidence>
<proteinExistence type="inferred from homology"/>
<dbReference type="EC" id="2.7.7.101" evidence="12"/>
<keyword evidence="7 12" id="KW-0863">Zinc-finger</keyword>
<organism evidence="15 16">
    <name type="scientific">Glaciecola siphonariae</name>
    <dbReference type="NCBI Taxonomy" id="521012"/>
    <lineage>
        <taxon>Bacteria</taxon>
        <taxon>Pseudomonadati</taxon>
        <taxon>Pseudomonadota</taxon>
        <taxon>Gammaproteobacteria</taxon>
        <taxon>Alteromonadales</taxon>
        <taxon>Alteromonadaceae</taxon>
        <taxon>Glaciecola</taxon>
    </lineage>
</organism>
<evidence type="ECO:0000256" key="12">
    <source>
        <dbReference type="HAMAP-Rule" id="MF_00974"/>
    </source>
</evidence>
<evidence type="ECO:0000259" key="14">
    <source>
        <dbReference type="PROSITE" id="PS50880"/>
    </source>
</evidence>
<dbReference type="Pfam" id="PF10410">
    <property type="entry name" value="DnaB_bind"/>
    <property type="match status" value="1"/>
</dbReference>
<keyword evidence="6 12" id="KW-0479">Metal-binding</keyword>
<evidence type="ECO:0000256" key="7">
    <source>
        <dbReference type="ARBA" id="ARBA00022771"/>
    </source>
</evidence>
<dbReference type="HAMAP" id="MF_00974">
    <property type="entry name" value="DNA_primase_DnaG"/>
    <property type="match status" value="1"/>
</dbReference>
<dbReference type="InterPro" id="IPR019475">
    <property type="entry name" value="DNA_primase_DnaB-bd"/>
</dbReference>
<dbReference type="Gene3D" id="3.90.980.10">
    <property type="entry name" value="DNA primase, catalytic core, N-terminal domain"/>
    <property type="match status" value="1"/>
</dbReference>
<dbReference type="PIRSF" id="PIRSF002811">
    <property type="entry name" value="DnaG"/>
    <property type="match status" value="1"/>
</dbReference>
<dbReference type="InterPro" id="IPR037068">
    <property type="entry name" value="DNA_primase_core_N_sf"/>
</dbReference>
<comment type="function">
    <text evidence="12 13">RNA polymerase that catalyzes the synthesis of short RNA molecules used as primers for DNA polymerase during DNA replication.</text>
</comment>
<dbReference type="InterPro" id="IPR016136">
    <property type="entry name" value="DNA_helicase_N/primase_C"/>
</dbReference>
<keyword evidence="4 12" id="KW-0548">Nucleotidyltransferase</keyword>
<keyword evidence="2 12" id="KW-0639">Primosome</keyword>
<dbReference type="InterPro" id="IPR036977">
    <property type="entry name" value="DNA_primase_Znf_CHC2"/>
</dbReference>
<dbReference type="InterPro" id="IPR013264">
    <property type="entry name" value="DNAG_N"/>
</dbReference>
<dbReference type="PROSITE" id="PS50880">
    <property type="entry name" value="TOPRIM"/>
    <property type="match status" value="1"/>
</dbReference>
<feature type="zinc finger region" description="CHC2-type" evidence="12">
    <location>
        <begin position="40"/>
        <end position="64"/>
    </location>
</feature>
<dbReference type="Pfam" id="PF08275">
    <property type="entry name" value="DNAG_N"/>
    <property type="match status" value="1"/>
</dbReference>
<dbReference type="InterPro" id="IPR034151">
    <property type="entry name" value="TOPRIM_DnaG_bac"/>
</dbReference>
<dbReference type="Gene3D" id="1.10.860.10">
    <property type="entry name" value="DNAb Helicase, Chain A"/>
    <property type="match status" value="1"/>
</dbReference>
<evidence type="ECO:0000256" key="5">
    <source>
        <dbReference type="ARBA" id="ARBA00022705"/>
    </source>
</evidence>
<accession>A0ABV9LV83</accession>
<dbReference type="NCBIfam" id="TIGR01391">
    <property type="entry name" value="dnaG"/>
    <property type="match status" value="1"/>
</dbReference>
<dbReference type="InterPro" id="IPR002694">
    <property type="entry name" value="Znf_CHC2"/>
</dbReference>
<evidence type="ECO:0000256" key="4">
    <source>
        <dbReference type="ARBA" id="ARBA00022695"/>
    </source>
</evidence>
<keyword evidence="11 12" id="KW-0804">Transcription</keyword>
<keyword evidence="5 12" id="KW-0235">DNA replication</keyword>
<evidence type="ECO:0000256" key="10">
    <source>
        <dbReference type="ARBA" id="ARBA00023125"/>
    </source>
</evidence>
<dbReference type="Pfam" id="PF08278">
    <property type="entry name" value="DnaG_DnaB_bind"/>
    <property type="match status" value="1"/>
</dbReference>
<comment type="caution">
    <text evidence="15">The sequence shown here is derived from an EMBL/GenBank/DDBJ whole genome shotgun (WGS) entry which is preliminary data.</text>
</comment>
<dbReference type="Gene3D" id="3.90.580.10">
    <property type="entry name" value="Zinc finger, CHC2-type domain"/>
    <property type="match status" value="1"/>
</dbReference>
<dbReference type="PANTHER" id="PTHR30313">
    <property type="entry name" value="DNA PRIMASE"/>
    <property type="match status" value="1"/>
</dbReference>
<dbReference type="InterPro" id="IPR013173">
    <property type="entry name" value="DNA_primase_DnaG_DnaB-bd_dom"/>
</dbReference>
<dbReference type="SUPFAM" id="SSF117023">
    <property type="entry name" value="DNA primase DnaG, C-terminal domain"/>
    <property type="match status" value="1"/>
</dbReference>
<evidence type="ECO:0000256" key="3">
    <source>
        <dbReference type="ARBA" id="ARBA00022679"/>
    </source>
</evidence>
<feature type="domain" description="Toprim" evidence="14">
    <location>
        <begin position="262"/>
        <end position="344"/>
    </location>
</feature>
<name>A0ABV9LV83_9ALTE</name>
<evidence type="ECO:0000313" key="15">
    <source>
        <dbReference type="EMBL" id="MFC4700422.1"/>
    </source>
</evidence>
<dbReference type="Gene3D" id="1.20.50.20">
    <property type="entry name" value="DnaG, RNA polymerase domain, helical bundle"/>
    <property type="match status" value="1"/>
</dbReference>
<dbReference type="SMART" id="SM00493">
    <property type="entry name" value="TOPRIM"/>
    <property type="match status" value="1"/>
</dbReference>
<dbReference type="Proteomes" id="UP001595897">
    <property type="component" value="Unassembled WGS sequence"/>
</dbReference>
<comment type="cofactor">
    <cofactor evidence="12 13">
        <name>Zn(2+)</name>
        <dbReference type="ChEBI" id="CHEBI:29105"/>
    </cofactor>
    <text evidence="12 13">Binds 1 zinc ion per monomer.</text>
</comment>
<dbReference type="SUPFAM" id="SSF56731">
    <property type="entry name" value="DNA primase core"/>
    <property type="match status" value="1"/>
</dbReference>
<dbReference type="InterPro" id="IPR030846">
    <property type="entry name" value="DnaG_bac"/>
</dbReference>
<keyword evidence="10 12" id="KW-0238">DNA-binding</keyword>
<comment type="domain">
    <text evidence="12">Contains an N-terminal zinc-binding domain, a central core domain that contains the primase activity, and a C-terminal DnaB-binding domain.</text>
</comment>
<keyword evidence="3 12" id="KW-0808">Transferase</keyword>
<dbReference type="InterPro" id="IPR050219">
    <property type="entry name" value="DnaG_primase"/>
</dbReference>
<keyword evidence="1 12" id="KW-0240">DNA-directed RNA polymerase</keyword>
<comment type="similarity">
    <text evidence="12 13">Belongs to the DnaG primase family.</text>
</comment>
<evidence type="ECO:0000256" key="8">
    <source>
        <dbReference type="ARBA" id="ARBA00022833"/>
    </source>
</evidence>
<keyword evidence="9" id="KW-0460">Magnesium</keyword>
<evidence type="ECO:0000256" key="9">
    <source>
        <dbReference type="ARBA" id="ARBA00022842"/>
    </source>
</evidence>
<evidence type="ECO:0000256" key="2">
    <source>
        <dbReference type="ARBA" id="ARBA00022515"/>
    </source>
</evidence>
<dbReference type="PANTHER" id="PTHR30313:SF2">
    <property type="entry name" value="DNA PRIMASE"/>
    <property type="match status" value="1"/>
</dbReference>
<evidence type="ECO:0000256" key="1">
    <source>
        <dbReference type="ARBA" id="ARBA00022478"/>
    </source>
</evidence>
<dbReference type="RefSeq" id="WP_382407822.1">
    <property type="nucleotide sequence ID" value="NZ_JBHSGU010000002.1"/>
</dbReference>
<dbReference type="SMART" id="SM00766">
    <property type="entry name" value="DnaG_DnaB_bind"/>
    <property type="match status" value="1"/>
</dbReference>
<dbReference type="SUPFAM" id="SSF57783">
    <property type="entry name" value="Zinc beta-ribbon"/>
    <property type="match status" value="1"/>
</dbReference>
<dbReference type="CDD" id="cd03364">
    <property type="entry name" value="TOPRIM_DnaG_primases"/>
    <property type="match status" value="1"/>
</dbReference>
<dbReference type="Gene3D" id="3.40.1360.10">
    <property type="match status" value="1"/>
</dbReference>
<evidence type="ECO:0000313" key="16">
    <source>
        <dbReference type="Proteomes" id="UP001595897"/>
    </source>
</evidence>
<evidence type="ECO:0000256" key="11">
    <source>
        <dbReference type="ARBA" id="ARBA00023163"/>
    </source>
</evidence>